<dbReference type="EMBL" id="JAJEQM010000009">
    <property type="protein sequence ID" value="MCC2210665.1"/>
    <property type="molecule type" value="Genomic_DNA"/>
</dbReference>
<dbReference type="RefSeq" id="WP_147514795.1">
    <property type="nucleotide sequence ID" value="NZ_JAJEQM010000009.1"/>
</dbReference>
<keyword evidence="3" id="KW-1185">Reference proteome</keyword>
<evidence type="ECO:0000313" key="2">
    <source>
        <dbReference type="EMBL" id="MCC2210665.1"/>
    </source>
</evidence>
<keyword evidence="1" id="KW-0732">Signal</keyword>
<comment type="caution">
    <text evidence="2">The sequence shown here is derived from an EMBL/GenBank/DDBJ whole genome shotgun (WGS) entry which is preliminary data.</text>
</comment>
<gene>
    <name evidence="2" type="ORF">LKE05_07665</name>
</gene>
<protein>
    <submittedName>
        <fullName evidence="2">Uncharacterized protein</fullName>
    </submittedName>
</protein>
<sequence>MNKLRKIIALMLSLSVIFTAAISVFSAENFDDDGNRDNDAGLSDEEQNVLIQDSHPKHELDNPDDAYIEDIEYDTYIMGKNEYDETVKKLTAFEMWVPIDDGSYLQPIKAGEFFLSVCRYINCDSFYDEDANKEDMWEKAHDMLKSMGYVDFNIDCTDEISFDNALRTLVNALGYKQIAYMYGGNDNAYIQIAANYDITKNFLDNRSASIRRTDAASLLNDSIKADVYISYGNNGHKSINTLEYFKDAYKITGVVESVSEHAITSGDTIYKGIRIGDYLLASDRSDLYDYLACKVEAYYRKEDSGGNTLLYISYHKNNSIITIDGEDIKSVENNIIRYYSDNKTKKVSLNSSAKEILNGFSPKSLDEEDFYNCDYIRLVDNDNNGKYDVVFVYKYDIMVVKRIVESQGMIYGLYNDDPNGSLKVNFADCDMTDRMGNPVDAYYITEDSILSVAKDIETNKTKIIVSNLMYTGVVKSTNGTKIKFEDRTYKYSTNAEYYKDAKAIKNGNKYTVYLDYRGRIAGYDLLKTDDIQYGFLIQAWIEDNRSDVIAKLLPYTGDMNEFKLARSTKIDGLTCKGAEKIITALKIAADYQRSTLATLDSSYKIMADYSDDSYVYVRVPIMYKLNDEGEIKYIDTPYHSDNENPEWNDVFHDNSMTMYNDFSKRTSSIKPGGMYLRNTLAFNSDNGNNVAINSKTKVFVVPVSNDRGDIGDTSQYIKTNLTYFDDWVYYPQTGTQYTIENRIEAYNVDESRTAGVIVYYTSDVIPEIDKKVPLTVVDEVVKAVNDNDESVTRIIGWQGNAQMQVDLAEDVYLKRYYNGPNGSKIMSEVKHGDIIRYVTNSKGELVDYVKVFSLKDEDNPDYVKTGNEEGKTVEPSTLNKTMIAVSDGKYAENGHNTSHIYNAIGSYNYGAMYRLVYGTLLYRNGTNLVLKTKVDTALGQTDKIEIADFSGYNVLFIDETTNRIYVPTEDDLLAEQSAGEAASKVILHTEGGKQRQLIIIKRAG</sequence>
<feature type="chain" id="PRO_5042127169" evidence="1">
    <location>
        <begin position="27"/>
        <end position="1004"/>
    </location>
</feature>
<accession>A0AAE3DYP3</accession>
<organism evidence="2 3">
    <name type="scientific">Hominilimicola fabiformis</name>
    <dbReference type="NCBI Taxonomy" id="2885356"/>
    <lineage>
        <taxon>Bacteria</taxon>
        <taxon>Bacillati</taxon>
        <taxon>Bacillota</taxon>
        <taxon>Clostridia</taxon>
        <taxon>Eubacteriales</taxon>
        <taxon>Oscillospiraceae</taxon>
        <taxon>Hominilimicola</taxon>
    </lineage>
</organism>
<feature type="signal peptide" evidence="1">
    <location>
        <begin position="1"/>
        <end position="26"/>
    </location>
</feature>
<proteinExistence type="predicted"/>
<name>A0AAE3DYP3_9FIRM</name>
<evidence type="ECO:0000313" key="3">
    <source>
        <dbReference type="Proteomes" id="UP001198242"/>
    </source>
</evidence>
<dbReference type="Proteomes" id="UP001198242">
    <property type="component" value="Unassembled WGS sequence"/>
</dbReference>
<dbReference type="AlphaFoldDB" id="A0AAE3DYP3"/>
<evidence type="ECO:0000256" key="1">
    <source>
        <dbReference type="SAM" id="SignalP"/>
    </source>
</evidence>
<reference evidence="2 3" key="1">
    <citation type="submission" date="2021-10" db="EMBL/GenBank/DDBJ databases">
        <title>Anaerobic single-cell dispensing facilitates the cultivation of human gut bacteria.</title>
        <authorList>
            <person name="Afrizal A."/>
        </authorList>
    </citation>
    <scope>NUCLEOTIDE SEQUENCE [LARGE SCALE GENOMIC DNA]</scope>
    <source>
        <strain evidence="2 3">CLA-AA-H232</strain>
    </source>
</reference>